<dbReference type="GO" id="GO:0004534">
    <property type="term" value="F:5'-3' RNA exonuclease activity"/>
    <property type="evidence" value="ECO:0007669"/>
    <property type="project" value="TreeGrafter"/>
</dbReference>
<accession>A0A4P9CDL9</accession>
<dbReference type="InterPro" id="IPR004013">
    <property type="entry name" value="PHP_dom"/>
</dbReference>
<organism evidence="2 3">
    <name type="scientific">Eubacterium maltosivorans</name>
    <dbReference type="NCBI Taxonomy" id="2041044"/>
    <lineage>
        <taxon>Bacteria</taxon>
        <taxon>Bacillati</taxon>
        <taxon>Bacillota</taxon>
        <taxon>Clostridia</taxon>
        <taxon>Eubacteriales</taxon>
        <taxon>Eubacteriaceae</taxon>
        <taxon>Eubacterium</taxon>
    </lineage>
</organism>
<dbReference type="InterPro" id="IPR003141">
    <property type="entry name" value="Pol/His_phosphatase_N"/>
</dbReference>
<dbReference type="Proteomes" id="UP000218387">
    <property type="component" value="Chromosome"/>
</dbReference>
<dbReference type="GO" id="GO:0035312">
    <property type="term" value="F:5'-3' DNA exonuclease activity"/>
    <property type="evidence" value="ECO:0007669"/>
    <property type="project" value="TreeGrafter"/>
</dbReference>
<dbReference type="RefSeq" id="WP_096920094.1">
    <property type="nucleotide sequence ID" value="NZ_CP029487.1"/>
</dbReference>
<dbReference type="AlphaFoldDB" id="A0A4P9CDL9"/>
<keyword evidence="3" id="KW-1185">Reference proteome</keyword>
<dbReference type="EMBL" id="CP029487">
    <property type="protein sequence ID" value="QCT72981.1"/>
    <property type="molecule type" value="Genomic_DNA"/>
</dbReference>
<reference evidence="2 3" key="1">
    <citation type="submission" date="2018-05" db="EMBL/GenBank/DDBJ databases">
        <title>Genome comparison of Eubacterium sp.</title>
        <authorList>
            <person name="Feng Y."/>
            <person name="Sanchez-Andrea I."/>
            <person name="Stams A.J.M."/>
            <person name="De Vos W.M."/>
        </authorList>
    </citation>
    <scope>NUCLEOTIDE SEQUENCE [LARGE SCALE GENOMIC DNA]</scope>
    <source>
        <strain evidence="2 3">YI</strain>
    </source>
</reference>
<evidence type="ECO:0000313" key="2">
    <source>
        <dbReference type="EMBL" id="QCT72981.1"/>
    </source>
</evidence>
<dbReference type="PANTHER" id="PTHR42924">
    <property type="entry name" value="EXONUCLEASE"/>
    <property type="match status" value="1"/>
</dbReference>
<dbReference type="KEGG" id="emt:CPZ25_017150"/>
<evidence type="ECO:0000313" key="3">
    <source>
        <dbReference type="Proteomes" id="UP000218387"/>
    </source>
</evidence>
<dbReference type="SUPFAM" id="SSF89550">
    <property type="entry name" value="PHP domain-like"/>
    <property type="match status" value="1"/>
</dbReference>
<dbReference type="PANTHER" id="PTHR42924:SF3">
    <property type="entry name" value="POLYMERASE_HISTIDINOL PHOSPHATASE N-TERMINAL DOMAIN-CONTAINING PROTEIN"/>
    <property type="match status" value="1"/>
</dbReference>
<dbReference type="InterPro" id="IPR016195">
    <property type="entry name" value="Pol/histidinol_Pase-like"/>
</dbReference>
<dbReference type="Gene3D" id="3.20.20.140">
    <property type="entry name" value="Metal-dependent hydrolases"/>
    <property type="match status" value="1"/>
</dbReference>
<protein>
    <submittedName>
        <fullName evidence="2">PHP domain-containing protein</fullName>
    </submittedName>
</protein>
<gene>
    <name evidence="2" type="ORF">CPZ25_017150</name>
</gene>
<evidence type="ECO:0000259" key="1">
    <source>
        <dbReference type="SMART" id="SM00481"/>
    </source>
</evidence>
<sequence length="240" mass="26570">MSTVAIDLHMHSVLSPCGDMGMTPNNIVGMALLKEVDYIALTDHNTAKNLPALFEVAKGEGLCVLPGIEVTTKEEAHILAYFDTLEGAMALDAILYEHLPDIPNKPDYFGPQYILDAEDEITGEVDKLLISATDIGIDELAEMVKPLGGIIVPAHIDRKSYSIMVSLGFIPPDLPVKTVELSKATTVEEAKKKFRFFREYQFIHGSDAHQLEDMAEREYFIDLPDLRKSTLIEYLGGTTE</sequence>
<proteinExistence type="predicted"/>
<dbReference type="CDD" id="cd07432">
    <property type="entry name" value="PHP_HisPPase"/>
    <property type="match status" value="1"/>
</dbReference>
<dbReference type="SMART" id="SM00481">
    <property type="entry name" value="POLIIIAc"/>
    <property type="match status" value="1"/>
</dbReference>
<dbReference type="InterPro" id="IPR052018">
    <property type="entry name" value="PHP_domain"/>
</dbReference>
<dbReference type="Pfam" id="PF02811">
    <property type="entry name" value="PHP"/>
    <property type="match status" value="1"/>
</dbReference>
<name>A0A4P9CDL9_EUBML</name>
<feature type="domain" description="Polymerase/histidinol phosphatase N-terminal" evidence="1">
    <location>
        <begin position="6"/>
        <end position="74"/>
    </location>
</feature>